<dbReference type="GO" id="GO:0005507">
    <property type="term" value="F:copper ion binding"/>
    <property type="evidence" value="ECO:0007669"/>
    <property type="project" value="InterPro"/>
</dbReference>
<evidence type="ECO:0000256" key="1">
    <source>
        <dbReference type="RuleBase" id="RU000393"/>
    </source>
</evidence>
<organism evidence="4 5">
    <name type="scientific">Mugilogobius chulae</name>
    <name type="common">yellowstripe goby</name>
    <dbReference type="NCBI Taxonomy" id="88201"/>
    <lineage>
        <taxon>Eukaryota</taxon>
        <taxon>Metazoa</taxon>
        <taxon>Chordata</taxon>
        <taxon>Craniata</taxon>
        <taxon>Vertebrata</taxon>
        <taxon>Euteleostomi</taxon>
        <taxon>Actinopterygii</taxon>
        <taxon>Neopterygii</taxon>
        <taxon>Teleostei</taxon>
        <taxon>Neoteleostei</taxon>
        <taxon>Acanthomorphata</taxon>
        <taxon>Gobiaria</taxon>
        <taxon>Gobiiformes</taxon>
        <taxon>Gobioidei</taxon>
        <taxon>Gobiidae</taxon>
        <taxon>Gobionellinae</taxon>
        <taxon>Mugilogobius</taxon>
    </lineage>
</organism>
<dbReference type="PANTHER" id="PTHR10003">
    <property type="entry name" value="SUPEROXIDE DISMUTASE CU-ZN -RELATED"/>
    <property type="match status" value="1"/>
</dbReference>
<keyword evidence="1" id="KW-0862">Zinc</keyword>
<accession>A0AAW0PK56</accession>
<feature type="chain" id="PRO_5043329024" description="Superoxide dismutase [Cu-Zn]" evidence="2">
    <location>
        <begin position="19"/>
        <end position="178"/>
    </location>
</feature>
<sequence length="178" mass="19042">MHAIWQIFSLAIIQFSLLDHEHCISAHNAVVHPPEASEYNGTLYAGKLSVNLQLHGFDRETAEAKAVHIHQFGDLSSSCASTGGHYNPHGMNHPQHPGDFGNFMTQNGRIRATIESEATLFGGHSVIGRAVVVHQHQDDLGQGGDASSLQNGNAGPRVGCCVIGITSAGLWAKHVNKP</sequence>
<dbReference type="Pfam" id="PF00080">
    <property type="entry name" value="Sod_Cu"/>
    <property type="match status" value="1"/>
</dbReference>
<reference evidence="5" key="1">
    <citation type="submission" date="2024-04" db="EMBL/GenBank/DDBJ databases">
        <title>Salinicola lusitanus LLJ914,a marine bacterium isolated from the Okinawa Trough.</title>
        <authorList>
            <person name="Li J."/>
        </authorList>
    </citation>
    <scope>NUCLEOTIDE SEQUENCE [LARGE SCALE GENOMIC DNA]</scope>
</reference>
<comment type="similarity">
    <text evidence="1">Belongs to the Cu-Zn superoxide dismutase family.</text>
</comment>
<comment type="catalytic activity">
    <reaction evidence="1">
        <text>2 superoxide + 2 H(+) = H2O2 + O2</text>
        <dbReference type="Rhea" id="RHEA:20696"/>
        <dbReference type="ChEBI" id="CHEBI:15378"/>
        <dbReference type="ChEBI" id="CHEBI:15379"/>
        <dbReference type="ChEBI" id="CHEBI:16240"/>
        <dbReference type="ChEBI" id="CHEBI:18421"/>
        <dbReference type="EC" id="1.15.1.1"/>
    </reaction>
</comment>
<evidence type="ECO:0000259" key="3">
    <source>
        <dbReference type="Pfam" id="PF00080"/>
    </source>
</evidence>
<dbReference type="InterPro" id="IPR036423">
    <property type="entry name" value="SOD-like_Cu/Zn_dom_sf"/>
</dbReference>
<comment type="cofactor">
    <cofactor evidence="1">
        <name>Zn(2+)</name>
        <dbReference type="ChEBI" id="CHEBI:29105"/>
    </cofactor>
    <text evidence="1">Binds 1 zinc ion per subunit.</text>
</comment>
<proteinExistence type="inferred from homology"/>
<comment type="cofactor">
    <cofactor evidence="1">
        <name>Cu cation</name>
        <dbReference type="ChEBI" id="CHEBI:23378"/>
    </cofactor>
    <text evidence="1">Binds 1 copper ion per subunit.</text>
</comment>
<gene>
    <name evidence="4" type="ORF">WMY93_005636</name>
</gene>
<dbReference type="EMBL" id="JBBPFD010000004">
    <property type="protein sequence ID" value="KAK7929241.1"/>
    <property type="molecule type" value="Genomic_DNA"/>
</dbReference>
<dbReference type="InterPro" id="IPR001424">
    <property type="entry name" value="SOD_Cu_Zn_dom"/>
</dbReference>
<protein>
    <recommendedName>
        <fullName evidence="1">Superoxide dismutase [Cu-Zn]</fullName>
        <ecNumber evidence="1">1.15.1.1</ecNumber>
    </recommendedName>
</protein>
<evidence type="ECO:0000313" key="4">
    <source>
        <dbReference type="EMBL" id="KAK7929241.1"/>
    </source>
</evidence>
<name>A0AAW0PK56_9GOBI</name>
<dbReference type="EC" id="1.15.1.1" evidence="1"/>
<dbReference type="InterPro" id="IPR024134">
    <property type="entry name" value="SOD_Cu/Zn_/chaperone"/>
</dbReference>
<keyword evidence="5" id="KW-1185">Reference proteome</keyword>
<comment type="caution">
    <text evidence="4">The sequence shown here is derived from an EMBL/GenBank/DDBJ whole genome shotgun (WGS) entry which is preliminary data.</text>
</comment>
<dbReference type="AlphaFoldDB" id="A0AAW0PK56"/>
<keyword evidence="1" id="KW-0479">Metal-binding</keyword>
<dbReference type="InterPro" id="IPR018152">
    <property type="entry name" value="SOD_Cu/Zn_BS"/>
</dbReference>
<feature type="domain" description="Superoxide dismutase copper/zinc binding" evidence="3">
    <location>
        <begin position="47"/>
        <end position="163"/>
    </location>
</feature>
<keyword evidence="2" id="KW-0732">Signal</keyword>
<dbReference type="SUPFAM" id="SSF49329">
    <property type="entry name" value="Cu,Zn superoxide dismutase-like"/>
    <property type="match status" value="1"/>
</dbReference>
<evidence type="ECO:0000256" key="2">
    <source>
        <dbReference type="SAM" id="SignalP"/>
    </source>
</evidence>
<keyword evidence="1" id="KW-0186">Copper</keyword>
<dbReference type="GO" id="GO:0004784">
    <property type="term" value="F:superoxide dismutase activity"/>
    <property type="evidence" value="ECO:0007669"/>
    <property type="project" value="UniProtKB-EC"/>
</dbReference>
<comment type="function">
    <text evidence="1">Destroys radicals which are normally produced within the cells and which are toxic to biological systems.</text>
</comment>
<feature type="signal peptide" evidence="2">
    <location>
        <begin position="1"/>
        <end position="18"/>
    </location>
</feature>
<dbReference type="PROSITE" id="PS00332">
    <property type="entry name" value="SOD_CU_ZN_2"/>
    <property type="match status" value="1"/>
</dbReference>
<dbReference type="PRINTS" id="PR00068">
    <property type="entry name" value="CUZNDISMTASE"/>
</dbReference>
<dbReference type="Proteomes" id="UP001460270">
    <property type="component" value="Unassembled WGS sequence"/>
</dbReference>
<dbReference type="Gene3D" id="2.60.40.200">
    <property type="entry name" value="Superoxide dismutase, copper/zinc binding domain"/>
    <property type="match status" value="1"/>
</dbReference>
<keyword evidence="1" id="KW-0560">Oxidoreductase</keyword>
<evidence type="ECO:0000313" key="5">
    <source>
        <dbReference type="Proteomes" id="UP001460270"/>
    </source>
</evidence>